<keyword evidence="15" id="KW-1185">Reference proteome</keyword>
<dbReference type="Gene3D" id="3.40.50.720">
    <property type="entry name" value="NAD(P)-binding Rossmann-like Domain"/>
    <property type="match status" value="1"/>
</dbReference>
<gene>
    <name evidence="14" type="ORF">JHL18_05435</name>
</gene>
<dbReference type="Proteomes" id="UP000596739">
    <property type="component" value="Unassembled WGS sequence"/>
</dbReference>
<keyword evidence="9 10" id="KW-0486">Methionine biosynthesis</keyword>
<sequence length="413" mass="45755">MKEEAYMKKIAVLGYGVVGTGLIELIEKNKNKDGEAEVQVETILVKHKEKHLNKKLGDKITDSIEDVFSKEWDILVEVIGGINPAYRYVKKALELGKHVVTANKDLIAEYGDELFELAKGNRVSLKFEASVAGGIPIIKPLTESLSGNDIRSVKGIINGTTNFILSKMYEEGVEYEEALREAQVLGFAEANPDSDVLGYDAARKLAILSTLAFKKRVFWKDIEVEGITSIDSKDFAYAKRANCKIKLLSYSKKEENKVFASVKPVLIDSESDFYRVNNEVNSVIVSGDAVGELVFKGSGAGMLPTASAVYGDIIDLALNKNSIVINSFSEDKVNIESSLKEKVQSLIRIHTDNKENLIKELNVRFLASEFIDIFDNEIGLLVNGYTEGEIEDGLILIKNLSYVNNVKRILKVS</sequence>
<feature type="domain" description="Homoserine dehydrogenase catalytic" evidence="12">
    <location>
        <begin position="136"/>
        <end position="314"/>
    </location>
</feature>
<evidence type="ECO:0000313" key="15">
    <source>
        <dbReference type="Proteomes" id="UP000596739"/>
    </source>
</evidence>
<dbReference type="InterPro" id="IPR016204">
    <property type="entry name" value="HDH"/>
</dbReference>
<keyword evidence="8 10" id="KW-0560">Oxidoreductase</keyword>
<dbReference type="InterPro" id="IPR036291">
    <property type="entry name" value="NAD(P)-bd_dom_sf"/>
</dbReference>
<dbReference type="PROSITE" id="PS01042">
    <property type="entry name" value="HOMOSER_DHGENASE"/>
    <property type="match status" value="1"/>
</dbReference>
<keyword evidence="7 10" id="KW-0791">Threonine biosynthesis</keyword>
<dbReference type="Gene3D" id="3.30.360.10">
    <property type="entry name" value="Dihydrodipicolinate Reductase, domain 2"/>
    <property type="match status" value="1"/>
</dbReference>
<dbReference type="SUPFAM" id="SSF55347">
    <property type="entry name" value="Glyceraldehyde-3-phosphate dehydrogenase-like, C-terminal domain"/>
    <property type="match status" value="1"/>
</dbReference>
<dbReference type="InterPro" id="IPR019811">
    <property type="entry name" value="HDH_CS"/>
</dbReference>
<dbReference type="GO" id="GO:0004412">
    <property type="term" value="F:homoserine dehydrogenase activity"/>
    <property type="evidence" value="ECO:0007669"/>
    <property type="project" value="UniProtKB-EC"/>
</dbReference>
<feature type="domain" description="Aspartate/homoserine dehydrogenase NAD-binding" evidence="13">
    <location>
        <begin position="14"/>
        <end position="127"/>
    </location>
</feature>
<organism evidence="14 15">
    <name type="scientific">Clostridium yunnanense</name>
    <dbReference type="NCBI Taxonomy" id="2800325"/>
    <lineage>
        <taxon>Bacteria</taxon>
        <taxon>Bacillati</taxon>
        <taxon>Bacillota</taxon>
        <taxon>Clostridia</taxon>
        <taxon>Eubacteriales</taxon>
        <taxon>Clostridiaceae</taxon>
        <taxon>Clostridium</taxon>
    </lineage>
</organism>
<dbReference type="Pfam" id="PF00742">
    <property type="entry name" value="Homoserine_dh"/>
    <property type="match status" value="1"/>
</dbReference>
<evidence type="ECO:0000256" key="8">
    <source>
        <dbReference type="ARBA" id="ARBA00023002"/>
    </source>
</evidence>
<keyword evidence="6 10" id="KW-0028">Amino-acid biosynthesis</keyword>
<accession>A0ABS1EL63</accession>
<evidence type="ECO:0000256" key="3">
    <source>
        <dbReference type="ARBA" id="ARBA00006753"/>
    </source>
</evidence>
<keyword evidence="10" id="KW-0521">NADP</keyword>
<dbReference type="EC" id="1.1.1.3" evidence="4 10"/>
<evidence type="ECO:0000256" key="7">
    <source>
        <dbReference type="ARBA" id="ARBA00022697"/>
    </source>
</evidence>
<dbReference type="Pfam" id="PF03447">
    <property type="entry name" value="NAD_binding_3"/>
    <property type="match status" value="1"/>
</dbReference>
<dbReference type="NCBIfam" id="NF004976">
    <property type="entry name" value="PRK06349.1"/>
    <property type="match status" value="1"/>
</dbReference>
<proteinExistence type="inferred from homology"/>
<dbReference type="Gene3D" id="3.30.70.260">
    <property type="match status" value="1"/>
</dbReference>
<evidence type="ECO:0000256" key="5">
    <source>
        <dbReference type="ARBA" id="ARBA00013376"/>
    </source>
</evidence>
<evidence type="ECO:0000256" key="10">
    <source>
        <dbReference type="RuleBase" id="RU000579"/>
    </source>
</evidence>
<reference evidence="15" key="1">
    <citation type="submission" date="2021-01" db="EMBL/GenBank/DDBJ databases">
        <title>Genome public.</title>
        <authorList>
            <person name="Liu C."/>
            <person name="Sun Q."/>
        </authorList>
    </citation>
    <scope>NUCLEOTIDE SEQUENCE [LARGE SCALE GENOMIC DNA]</scope>
    <source>
        <strain evidence="15">YIM B02505</strain>
    </source>
</reference>
<name>A0ABS1EL63_9CLOT</name>
<dbReference type="PIRSF" id="PIRSF000098">
    <property type="entry name" value="Homoser_dehydrog"/>
    <property type="match status" value="1"/>
</dbReference>
<evidence type="ECO:0000256" key="4">
    <source>
        <dbReference type="ARBA" id="ARBA00013213"/>
    </source>
</evidence>
<comment type="pathway">
    <text evidence="2 10">Amino-acid biosynthesis; L-methionine biosynthesis via de novo pathway; L-homoserine from L-aspartate: step 3/3.</text>
</comment>
<evidence type="ECO:0000259" key="13">
    <source>
        <dbReference type="Pfam" id="PF03447"/>
    </source>
</evidence>
<evidence type="ECO:0000256" key="11">
    <source>
        <dbReference type="RuleBase" id="RU004171"/>
    </source>
</evidence>
<dbReference type="InterPro" id="IPR001342">
    <property type="entry name" value="HDH_cat"/>
</dbReference>
<evidence type="ECO:0000256" key="6">
    <source>
        <dbReference type="ARBA" id="ARBA00022605"/>
    </source>
</evidence>
<dbReference type="EMBL" id="JAENHN010000010">
    <property type="protein sequence ID" value="MBK1810087.1"/>
    <property type="molecule type" value="Genomic_DNA"/>
</dbReference>
<comment type="catalytic activity">
    <reaction evidence="10">
        <text>L-homoserine + NADP(+) = L-aspartate 4-semialdehyde + NADPH + H(+)</text>
        <dbReference type="Rhea" id="RHEA:15761"/>
        <dbReference type="ChEBI" id="CHEBI:15378"/>
        <dbReference type="ChEBI" id="CHEBI:57476"/>
        <dbReference type="ChEBI" id="CHEBI:57783"/>
        <dbReference type="ChEBI" id="CHEBI:58349"/>
        <dbReference type="ChEBI" id="CHEBI:537519"/>
        <dbReference type="EC" id="1.1.1.3"/>
    </reaction>
</comment>
<dbReference type="InterPro" id="IPR005106">
    <property type="entry name" value="Asp/hSer_DH_NAD-bd"/>
</dbReference>
<comment type="caution">
    <text evidence="14">The sequence shown here is derived from an EMBL/GenBank/DDBJ whole genome shotgun (WGS) entry which is preliminary data.</text>
</comment>
<comment type="similarity">
    <text evidence="3 11">Belongs to the homoserine dehydrogenase family.</text>
</comment>
<evidence type="ECO:0000313" key="14">
    <source>
        <dbReference type="EMBL" id="MBK1810087.1"/>
    </source>
</evidence>
<evidence type="ECO:0000256" key="9">
    <source>
        <dbReference type="ARBA" id="ARBA00023167"/>
    </source>
</evidence>
<dbReference type="PANTHER" id="PTHR43331:SF1">
    <property type="entry name" value="HOMOSERINE DEHYDROGENASE"/>
    <property type="match status" value="1"/>
</dbReference>
<dbReference type="PANTHER" id="PTHR43331">
    <property type="entry name" value="HOMOSERINE DEHYDROGENASE"/>
    <property type="match status" value="1"/>
</dbReference>
<evidence type="ECO:0000256" key="1">
    <source>
        <dbReference type="ARBA" id="ARBA00005056"/>
    </source>
</evidence>
<evidence type="ECO:0000259" key="12">
    <source>
        <dbReference type="Pfam" id="PF00742"/>
    </source>
</evidence>
<protein>
    <recommendedName>
        <fullName evidence="5 10">Homoserine dehydrogenase</fullName>
        <ecNumber evidence="4 10">1.1.1.3</ecNumber>
    </recommendedName>
</protein>
<dbReference type="SUPFAM" id="SSF51735">
    <property type="entry name" value="NAD(P)-binding Rossmann-fold domains"/>
    <property type="match status" value="1"/>
</dbReference>
<comment type="pathway">
    <text evidence="1 10">Amino-acid biosynthesis; L-threonine biosynthesis; L-threonine from L-aspartate: step 3/5.</text>
</comment>
<evidence type="ECO:0000256" key="2">
    <source>
        <dbReference type="ARBA" id="ARBA00005062"/>
    </source>
</evidence>